<feature type="transmembrane region" description="Helical" evidence="7">
    <location>
        <begin position="12"/>
        <end position="29"/>
    </location>
</feature>
<name>A0A0C1U5I0_9BACT</name>
<dbReference type="PANTHER" id="PTHR30188:SF4">
    <property type="entry name" value="PROTEIN TRIGALACTOSYLDIACYLGLYCEROL 1, CHLOROPLASTIC"/>
    <property type="match status" value="1"/>
</dbReference>
<keyword evidence="6 7" id="KW-0472">Membrane</keyword>
<feature type="transmembrane region" description="Helical" evidence="7">
    <location>
        <begin position="154"/>
        <end position="182"/>
    </location>
</feature>
<dbReference type="InterPro" id="IPR030802">
    <property type="entry name" value="Permease_MalE"/>
</dbReference>
<evidence type="ECO:0000313" key="9">
    <source>
        <dbReference type="Proteomes" id="UP000031433"/>
    </source>
</evidence>
<keyword evidence="4 7" id="KW-0812">Transmembrane</keyword>
<gene>
    <name evidence="8" type="ORF">SE37_10200</name>
</gene>
<evidence type="ECO:0000313" key="8">
    <source>
        <dbReference type="EMBL" id="KIE42975.1"/>
    </source>
</evidence>
<dbReference type="InterPro" id="IPR003453">
    <property type="entry name" value="ABC_MlaE_roteobac"/>
</dbReference>
<accession>A0A0C1U5I0</accession>
<evidence type="ECO:0000256" key="1">
    <source>
        <dbReference type="ARBA" id="ARBA00004141"/>
    </source>
</evidence>
<protein>
    <submittedName>
        <fullName evidence="8">ABC transporter permease</fullName>
    </submittedName>
</protein>
<dbReference type="NCBIfam" id="TIGR00056">
    <property type="entry name" value="MlaE family lipid ABC transporter permease subunit"/>
    <property type="match status" value="1"/>
</dbReference>
<evidence type="ECO:0000256" key="7">
    <source>
        <dbReference type="RuleBase" id="RU362044"/>
    </source>
</evidence>
<keyword evidence="5 7" id="KW-1133">Transmembrane helix</keyword>
<organism evidence="8 9">
    <name type="scientific">Geobacter soli</name>
    <dbReference type="NCBI Taxonomy" id="1510391"/>
    <lineage>
        <taxon>Bacteria</taxon>
        <taxon>Pseudomonadati</taxon>
        <taxon>Thermodesulfobacteriota</taxon>
        <taxon>Desulfuromonadia</taxon>
        <taxon>Geobacterales</taxon>
        <taxon>Geobacteraceae</taxon>
        <taxon>Geobacter</taxon>
    </lineage>
</organism>
<dbReference type="Pfam" id="PF02405">
    <property type="entry name" value="MlaE"/>
    <property type="match status" value="1"/>
</dbReference>
<feature type="transmembrane region" description="Helical" evidence="7">
    <location>
        <begin position="233"/>
        <end position="255"/>
    </location>
</feature>
<keyword evidence="3" id="KW-0813">Transport</keyword>
<reference evidence="8 9" key="1">
    <citation type="submission" date="2015-01" db="EMBL/GenBank/DDBJ databases">
        <title>Genome sequence of the anaerobic bacterium Geobacter soli GSS01, a dissimilatory Fe(III) reducer from soil.</title>
        <authorList>
            <person name="Yang G."/>
            <person name="Zhou S."/>
        </authorList>
    </citation>
    <scope>NUCLEOTIDE SEQUENCE [LARGE SCALE GENOMIC DNA]</scope>
    <source>
        <strain evidence="8 9">GSS01</strain>
    </source>
</reference>
<comment type="similarity">
    <text evidence="2 7">Belongs to the MlaE permease family.</text>
</comment>
<dbReference type="EMBL" id="JXBL01000001">
    <property type="protein sequence ID" value="KIE42975.1"/>
    <property type="molecule type" value="Genomic_DNA"/>
</dbReference>
<evidence type="ECO:0000256" key="2">
    <source>
        <dbReference type="ARBA" id="ARBA00007556"/>
    </source>
</evidence>
<keyword evidence="9" id="KW-1185">Reference proteome</keyword>
<sequence>MPLTSIEQTVKSFLAEFQAFCVLSLRAVVRIFRRPGYYREFVIQFDKMGVGSLFIICLTGLFTGMVMALQALIQLKPFAATSYVGGMVAVTMVKELGPVLSSLMVAGRVGSSITAELGTMVVTEQVDAMRVEGTDIVSRLVTSRLKALMLAMPMLALVTDAVALLGGYIIAAGYDINLLMYWKSLPQFMVFQDLIEGVMKPFVFGTLIALIGCYVGLSTRGGAEGVGTSAKRAVVLSSVMVLVADFFMTKIFIVFR</sequence>
<evidence type="ECO:0000256" key="5">
    <source>
        <dbReference type="ARBA" id="ARBA00022989"/>
    </source>
</evidence>
<dbReference type="AlphaFoldDB" id="A0A0C1U5I0"/>
<dbReference type="PANTHER" id="PTHR30188">
    <property type="entry name" value="ABC TRANSPORTER PERMEASE PROTEIN-RELATED"/>
    <property type="match status" value="1"/>
</dbReference>
<comment type="caution">
    <text evidence="8">The sequence shown here is derived from an EMBL/GenBank/DDBJ whole genome shotgun (WGS) entry which is preliminary data.</text>
</comment>
<dbReference type="GO" id="GO:0043190">
    <property type="term" value="C:ATP-binding cassette (ABC) transporter complex"/>
    <property type="evidence" value="ECO:0007669"/>
    <property type="project" value="InterPro"/>
</dbReference>
<feature type="transmembrane region" description="Helical" evidence="7">
    <location>
        <begin position="202"/>
        <end position="221"/>
    </location>
</feature>
<comment type="subcellular location">
    <subcellularLocation>
        <location evidence="1">Membrane</location>
        <topology evidence="1">Multi-pass membrane protein</topology>
    </subcellularLocation>
</comment>
<evidence type="ECO:0000256" key="6">
    <source>
        <dbReference type="ARBA" id="ARBA00023136"/>
    </source>
</evidence>
<dbReference type="Proteomes" id="UP000031433">
    <property type="component" value="Unassembled WGS sequence"/>
</dbReference>
<proteinExistence type="inferred from homology"/>
<dbReference type="RefSeq" id="WP_039646019.1">
    <property type="nucleotide sequence ID" value="NZ_JXBL01000001.1"/>
</dbReference>
<evidence type="ECO:0000256" key="4">
    <source>
        <dbReference type="ARBA" id="ARBA00022692"/>
    </source>
</evidence>
<feature type="transmembrane region" description="Helical" evidence="7">
    <location>
        <begin position="50"/>
        <end position="72"/>
    </location>
</feature>
<evidence type="ECO:0000256" key="3">
    <source>
        <dbReference type="ARBA" id="ARBA00022448"/>
    </source>
</evidence>
<dbReference type="GO" id="GO:0005548">
    <property type="term" value="F:phospholipid transporter activity"/>
    <property type="evidence" value="ECO:0007669"/>
    <property type="project" value="TreeGrafter"/>
</dbReference>